<accession>A0AAV5IHE6</accession>
<gene>
    <name evidence="1" type="ORF">SLEP1_g13894</name>
</gene>
<evidence type="ECO:0000313" key="1">
    <source>
        <dbReference type="EMBL" id="GKV01337.1"/>
    </source>
</evidence>
<dbReference type="AlphaFoldDB" id="A0AAV5IHE6"/>
<evidence type="ECO:0000313" key="2">
    <source>
        <dbReference type="Proteomes" id="UP001054252"/>
    </source>
</evidence>
<name>A0AAV5IHE6_9ROSI</name>
<protein>
    <submittedName>
        <fullName evidence="1">Uncharacterized protein</fullName>
    </submittedName>
</protein>
<dbReference type="Proteomes" id="UP001054252">
    <property type="component" value="Unassembled WGS sequence"/>
</dbReference>
<keyword evidence="2" id="KW-1185">Reference proteome</keyword>
<sequence>MQECLDEILHLTQAVEMMVRSTWAGSRRRSQGWTRRHRIVDWKHRWRADRHRCRGFLQPVGPRIYLRRTLGQNCRYRLQIASPVKILLNRTGNQELLNPVDDTVGSDHIIRSDDLSRIHSLLPGATLGGQVNTVVPQSLVLYRPGLLIRPFPGTNSFRNNVEHQERLERLPVAGFKQEAFELRVKVPLQSFISGCKNGNIVFSNSFLKSLKKQSLLNEFRQFRIMGVKQSNKNGVGVDLA</sequence>
<proteinExistence type="predicted"/>
<organism evidence="1 2">
    <name type="scientific">Rubroshorea leprosula</name>
    <dbReference type="NCBI Taxonomy" id="152421"/>
    <lineage>
        <taxon>Eukaryota</taxon>
        <taxon>Viridiplantae</taxon>
        <taxon>Streptophyta</taxon>
        <taxon>Embryophyta</taxon>
        <taxon>Tracheophyta</taxon>
        <taxon>Spermatophyta</taxon>
        <taxon>Magnoliopsida</taxon>
        <taxon>eudicotyledons</taxon>
        <taxon>Gunneridae</taxon>
        <taxon>Pentapetalae</taxon>
        <taxon>rosids</taxon>
        <taxon>malvids</taxon>
        <taxon>Malvales</taxon>
        <taxon>Dipterocarpaceae</taxon>
        <taxon>Rubroshorea</taxon>
    </lineage>
</organism>
<reference evidence="1 2" key="1">
    <citation type="journal article" date="2021" name="Commun. Biol.">
        <title>The genome of Shorea leprosula (Dipterocarpaceae) highlights the ecological relevance of drought in aseasonal tropical rainforests.</title>
        <authorList>
            <person name="Ng K.K.S."/>
            <person name="Kobayashi M.J."/>
            <person name="Fawcett J.A."/>
            <person name="Hatakeyama M."/>
            <person name="Paape T."/>
            <person name="Ng C.H."/>
            <person name="Ang C.C."/>
            <person name="Tnah L.H."/>
            <person name="Lee C.T."/>
            <person name="Nishiyama T."/>
            <person name="Sese J."/>
            <person name="O'Brien M.J."/>
            <person name="Copetti D."/>
            <person name="Mohd Noor M.I."/>
            <person name="Ong R.C."/>
            <person name="Putra M."/>
            <person name="Sireger I.Z."/>
            <person name="Indrioko S."/>
            <person name="Kosugi Y."/>
            <person name="Izuno A."/>
            <person name="Isagi Y."/>
            <person name="Lee S.L."/>
            <person name="Shimizu K.K."/>
        </authorList>
    </citation>
    <scope>NUCLEOTIDE SEQUENCE [LARGE SCALE GENOMIC DNA]</scope>
    <source>
        <strain evidence="1">214</strain>
    </source>
</reference>
<dbReference type="EMBL" id="BPVZ01000017">
    <property type="protein sequence ID" value="GKV01337.1"/>
    <property type="molecule type" value="Genomic_DNA"/>
</dbReference>
<comment type="caution">
    <text evidence="1">The sequence shown here is derived from an EMBL/GenBank/DDBJ whole genome shotgun (WGS) entry which is preliminary data.</text>
</comment>